<evidence type="ECO:0000313" key="2">
    <source>
        <dbReference type="Proteomes" id="UP001058974"/>
    </source>
</evidence>
<reference evidence="1 2" key="1">
    <citation type="journal article" date="2022" name="Nat. Genet.">
        <title>Improved pea reference genome and pan-genome highlight genomic features and evolutionary characteristics.</title>
        <authorList>
            <person name="Yang T."/>
            <person name="Liu R."/>
            <person name="Luo Y."/>
            <person name="Hu S."/>
            <person name="Wang D."/>
            <person name="Wang C."/>
            <person name="Pandey M.K."/>
            <person name="Ge S."/>
            <person name="Xu Q."/>
            <person name="Li N."/>
            <person name="Li G."/>
            <person name="Huang Y."/>
            <person name="Saxena R.K."/>
            <person name="Ji Y."/>
            <person name="Li M."/>
            <person name="Yan X."/>
            <person name="He Y."/>
            <person name="Liu Y."/>
            <person name="Wang X."/>
            <person name="Xiang C."/>
            <person name="Varshney R.K."/>
            <person name="Ding H."/>
            <person name="Gao S."/>
            <person name="Zong X."/>
        </authorList>
    </citation>
    <scope>NUCLEOTIDE SEQUENCE [LARGE SCALE GENOMIC DNA]</scope>
    <source>
        <strain evidence="1 2">cv. Zhongwan 6</strain>
    </source>
</reference>
<organism evidence="1 2">
    <name type="scientific">Pisum sativum</name>
    <name type="common">Garden pea</name>
    <name type="synonym">Lathyrus oleraceus</name>
    <dbReference type="NCBI Taxonomy" id="3888"/>
    <lineage>
        <taxon>Eukaryota</taxon>
        <taxon>Viridiplantae</taxon>
        <taxon>Streptophyta</taxon>
        <taxon>Embryophyta</taxon>
        <taxon>Tracheophyta</taxon>
        <taxon>Spermatophyta</taxon>
        <taxon>Magnoliopsida</taxon>
        <taxon>eudicotyledons</taxon>
        <taxon>Gunneridae</taxon>
        <taxon>Pentapetalae</taxon>
        <taxon>rosids</taxon>
        <taxon>fabids</taxon>
        <taxon>Fabales</taxon>
        <taxon>Fabaceae</taxon>
        <taxon>Papilionoideae</taxon>
        <taxon>50 kb inversion clade</taxon>
        <taxon>NPAAA clade</taxon>
        <taxon>Hologalegina</taxon>
        <taxon>IRL clade</taxon>
        <taxon>Fabeae</taxon>
        <taxon>Lathyrus</taxon>
    </lineage>
</organism>
<dbReference type="Gramene" id="Psat5g100400.1">
    <property type="protein sequence ID" value="Psat5g100400.1.cds"/>
    <property type="gene ID" value="Psat5g100400"/>
</dbReference>
<dbReference type="PANTHER" id="PTHR45786">
    <property type="entry name" value="DNA BINDING PROTEIN-LIKE"/>
    <property type="match status" value="1"/>
</dbReference>
<evidence type="ECO:0000313" key="1">
    <source>
        <dbReference type="EMBL" id="KAI5406448.1"/>
    </source>
</evidence>
<name>A0A9D5AFL6_PEA</name>
<dbReference type="PANTHER" id="PTHR45786:SF66">
    <property type="entry name" value="HOOK MOTIF PROTEIN, PUTATIVE-RELATED"/>
    <property type="match status" value="1"/>
</dbReference>
<comment type="caution">
    <text evidence="1">The sequence shown here is derived from an EMBL/GenBank/DDBJ whole genome shotgun (WGS) entry which is preliminary data.</text>
</comment>
<dbReference type="EMBL" id="JAMSHJ010000005">
    <property type="protein sequence ID" value="KAI5406448.1"/>
    <property type="molecule type" value="Genomic_DNA"/>
</dbReference>
<accession>A0A9D5AFL6</accession>
<sequence length="259" mass="29167">MDDATNFVSAKRARARRALIIKASCSKRLRHTPNHHQSFFHQLTTPNLVPLRIPLSEITPSQQNRKTVAQVVEEGQLLTAEYVGSEPSHTKHVFHPTKQFSKVHCLGTNLLSKFSDVVPCKQDENSSHDIMVSPIRTHACHISHIFDVGEPSIARNNGKVELSLLKQPPDLLSRLLFDDDNIFSRKFQQQIRISNMMFAFTSPGAKLDNSFNKGGGPPTLWIQGQSCHRIGSLLPPESQPPKFAQLYIFNTDNEVQNRT</sequence>
<keyword evidence="2" id="KW-1185">Reference proteome</keyword>
<dbReference type="AlphaFoldDB" id="A0A9D5AFL6"/>
<protein>
    <submittedName>
        <fullName evidence="1">Uncharacterized protein</fullName>
    </submittedName>
</protein>
<proteinExistence type="predicted"/>
<gene>
    <name evidence="1" type="ORF">KIW84_052976</name>
</gene>
<dbReference type="Gramene" id="Psat05G0297600-T1">
    <property type="protein sequence ID" value="KAI5406448.1"/>
    <property type="gene ID" value="KIW84_052976"/>
</dbReference>
<dbReference type="Proteomes" id="UP001058974">
    <property type="component" value="Chromosome 5"/>
</dbReference>